<keyword evidence="1" id="KW-0732">Signal</keyword>
<name>A0ABD3AJZ5_9GENT</name>
<accession>A0ABD3AJZ5</accession>
<evidence type="ECO:0000313" key="3">
    <source>
        <dbReference type="Proteomes" id="UP001630127"/>
    </source>
</evidence>
<evidence type="ECO:0000256" key="1">
    <source>
        <dbReference type="SAM" id="SignalP"/>
    </source>
</evidence>
<dbReference type="AlphaFoldDB" id="A0ABD3AJZ5"/>
<proteinExistence type="predicted"/>
<dbReference type="EMBL" id="JBJUIK010000004">
    <property type="protein sequence ID" value="KAL3531487.1"/>
    <property type="molecule type" value="Genomic_DNA"/>
</dbReference>
<reference evidence="2 3" key="1">
    <citation type="submission" date="2024-11" db="EMBL/GenBank/DDBJ databases">
        <title>A near-complete genome assembly of Cinchona calisaya.</title>
        <authorList>
            <person name="Lian D.C."/>
            <person name="Zhao X.W."/>
            <person name="Wei L."/>
        </authorList>
    </citation>
    <scope>NUCLEOTIDE SEQUENCE [LARGE SCALE GENOMIC DNA]</scope>
    <source>
        <tissue evidence="2">Nenye</tissue>
    </source>
</reference>
<dbReference type="Gene3D" id="2.30.240.10">
    <property type="entry name" value="At5g01610-like"/>
    <property type="match status" value="1"/>
</dbReference>
<evidence type="ECO:0000313" key="2">
    <source>
        <dbReference type="EMBL" id="KAL3531487.1"/>
    </source>
</evidence>
<protein>
    <submittedName>
        <fullName evidence="2">Uncharacterized protein</fullName>
    </submittedName>
</protein>
<sequence length="183" mass="19941">MASTAILLWIFLISVSLFTTSPGIGDGDGDTPTVYEVLREYGFPVGLLPKGVTSYELDRSTGKFMVYLNKTCSFTIDGYKLNYKTKVTGVISKQRLKDLSGVQVQVLFLWLNIGEVTLDGDELDFSVGIISAGFPVDNLDESPQCGCGFDCANGIWEGIFDSKFNGKRLVYSSLLALVSLSAF</sequence>
<dbReference type="Pfam" id="PF04398">
    <property type="entry name" value="DUF538"/>
    <property type="match status" value="1"/>
</dbReference>
<feature type="signal peptide" evidence="1">
    <location>
        <begin position="1"/>
        <end position="25"/>
    </location>
</feature>
<keyword evidence="3" id="KW-1185">Reference proteome</keyword>
<organism evidence="2 3">
    <name type="scientific">Cinchona calisaya</name>
    <dbReference type="NCBI Taxonomy" id="153742"/>
    <lineage>
        <taxon>Eukaryota</taxon>
        <taxon>Viridiplantae</taxon>
        <taxon>Streptophyta</taxon>
        <taxon>Embryophyta</taxon>
        <taxon>Tracheophyta</taxon>
        <taxon>Spermatophyta</taxon>
        <taxon>Magnoliopsida</taxon>
        <taxon>eudicotyledons</taxon>
        <taxon>Gunneridae</taxon>
        <taxon>Pentapetalae</taxon>
        <taxon>asterids</taxon>
        <taxon>lamiids</taxon>
        <taxon>Gentianales</taxon>
        <taxon>Rubiaceae</taxon>
        <taxon>Cinchonoideae</taxon>
        <taxon>Cinchoneae</taxon>
        <taxon>Cinchona</taxon>
    </lineage>
</organism>
<dbReference type="SUPFAM" id="SSF141562">
    <property type="entry name" value="At5g01610-like"/>
    <property type="match status" value="1"/>
</dbReference>
<feature type="chain" id="PRO_5044818947" evidence="1">
    <location>
        <begin position="26"/>
        <end position="183"/>
    </location>
</feature>
<dbReference type="InterPro" id="IPR007493">
    <property type="entry name" value="DUF538"/>
</dbReference>
<dbReference type="Proteomes" id="UP001630127">
    <property type="component" value="Unassembled WGS sequence"/>
</dbReference>
<dbReference type="PANTHER" id="PTHR31676">
    <property type="entry name" value="T31J12.3 PROTEIN-RELATED"/>
    <property type="match status" value="1"/>
</dbReference>
<gene>
    <name evidence="2" type="ORF">ACH5RR_010809</name>
</gene>
<dbReference type="InterPro" id="IPR036758">
    <property type="entry name" value="At5g01610-like"/>
</dbReference>
<dbReference type="PANTHER" id="PTHR31676:SF76">
    <property type="entry name" value="OS05G0362300 PROTEIN"/>
    <property type="match status" value="1"/>
</dbReference>
<comment type="caution">
    <text evidence="2">The sequence shown here is derived from an EMBL/GenBank/DDBJ whole genome shotgun (WGS) entry which is preliminary data.</text>
</comment>